<name>A0A3B0MTW4_THEAN</name>
<protein>
    <submittedName>
        <fullName evidence="1">Hypothtical protein</fullName>
    </submittedName>
</protein>
<organism evidence="1">
    <name type="scientific">Theileria annulata</name>
    <dbReference type="NCBI Taxonomy" id="5874"/>
    <lineage>
        <taxon>Eukaryota</taxon>
        <taxon>Sar</taxon>
        <taxon>Alveolata</taxon>
        <taxon>Apicomplexa</taxon>
        <taxon>Aconoidasida</taxon>
        <taxon>Piroplasmida</taxon>
        <taxon>Theileriidae</taxon>
        <taxon>Theileria</taxon>
    </lineage>
</organism>
<sequence length="230" mass="26489">MGNKDDLTIYNISDNLKERLQGGFRWNLTDELLKRLESREKNTKDLLAVNDWFKEELETIVSSRNAKKLDPSSVKLAKSILDLIYLRSVFDLDSQQIFIYTAPYVQDRTYKLLKGSEVNNKSNFSLATNDYSINRFLTDVCMSFEYYKCNNSTPNIVEDCINSKIIRFSNLFTNFCKYKGINCDLKPLRNNSDCEVTVYGRIGSEAEGPIDQLNVTLQGTPKYIGASWIF</sequence>
<proteinExistence type="predicted"/>
<dbReference type="EMBL" id="UIVT01000003">
    <property type="protein sequence ID" value="SVP93743.1"/>
    <property type="molecule type" value="Genomic_DNA"/>
</dbReference>
<evidence type="ECO:0000313" key="1">
    <source>
        <dbReference type="EMBL" id="SVP92922.1"/>
    </source>
</evidence>
<gene>
    <name evidence="2" type="ORF">TAT_000273700</name>
    <name evidence="1" type="ORF">TAV_000272000</name>
</gene>
<dbReference type="EMBL" id="UIVS01000003">
    <property type="protein sequence ID" value="SVP92922.1"/>
    <property type="molecule type" value="Genomic_DNA"/>
</dbReference>
<reference evidence="1" key="1">
    <citation type="submission" date="2018-07" db="EMBL/GenBank/DDBJ databases">
        <authorList>
            <person name="Quirk P.G."/>
            <person name="Krulwich T.A."/>
        </authorList>
    </citation>
    <scope>NUCLEOTIDE SEQUENCE</scope>
    <source>
        <strain evidence="1">Anand</strain>
    </source>
</reference>
<dbReference type="VEuPathDB" id="PiroplasmaDB:TA18570"/>
<evidence type="ECO:0000313" key="2">
    <source>
        <dbReference type="EMBL" id="SVP93743.1"/>
    </source>
</evidence>
<dbReference type="AlphaFoldDB" id="A0A3B0MTW4"/>
<accession>A0A3B0MTW4</accession>